<organism evidence="1">
    <name type="scientific">Physcomitrium patens</name>
    <name type="common">Spreading-leaved earth moss</name>
    <name type="synonym">Physcomitrella patens</name>
    <dbReference type="NCBI Taxonomy" id="3218"/>
    <lineage>
        <taxon>Eukaryota</taxon>
        <taxon>Viridiplantae</taxon>
        <taxon>Streptophyta</taxon>
        <taxon>Embryophyta</taxon>
        <taxon>Bryophyta</taxon>
        <taxon>Bryophytina</taxon>
        <taxon>Bryopsida</taxon>
        <taxon>Funariidae</taxon>
        <taxon>Funariales</taxon>
        <taxon>Funariaceae</taxon>
        <taxon>Physcomitrium</taxon>
    </lineage>
</organism>
<dbReference type="EnsemblPlants" id="Pp3c18_11400V3.1">
    <property type="protein sequence ID" value="Pp3c18_11400V3.1"/>
    <property type="gene ID" value="Pp3c18_11400"/>
</dbReference>
<reference evidence="2" key="3">
    <citation type="submission" date="2020-12" db="UniProtKB">
        <authorList>
            <consortium name="EnsemblPlants"/>
        </authorList>
    </citation>
    <scope>IDENTIFICATION</scope>
</reference>
<gene>
    <name evidence="1" type="ORF">PHYPA_023002</name>
</gene>
<dbReference type="Gramene" id="Pp3c18_11400V3.1">
    <property type="protein sequence ID" value="Pp3c18_11400V3.1"/>
    <property type="gene ID" value="Pp3c18_11400"/>
</dbReference>
<evidence type="ECO:0000313" key="2">
    <source>
        <dbReference type="EnsemblPlants" id="Pp3c18_11400V3.1"/>
    </source>
</evidence>
<name>A0A2K1J0P9_PHYPA</name>
<dbReference type="EMBL" id="ABEU02000018">
    <property type="protein sequence ID" value="PNR35103.1"/>
    <property type="molecule type" value="Genomic_DNA"/>
</dbReference>
<proteinExistence type="predicted"/>
<dbReference type="InParanoid" id="A0A2K1J0P9"/>
<sequence>MDLLASIYDHPLLNDVIDLHKPEAAAAARNAVIRYHAGGNSVESDVLPSGDCCIQLSSYLMTDTPEECLCQSATSPGFESSGTNIQLAI</sequence>
<accession>A0A2K1J0P9</accession>
<dbReference type="AlphaFoldDB" id="A0A2K1J0P9"/>
<evidence type="ECO:0000313" key="3">
    <source>
        <dbReference type="Proteomes" id="UP000006727"/>
    </source>
</evidence>
<evidence type="ECO:0000313" key="1">
    <source>
        <dbReference type="EMBL" id="PNR35103.1"/>
    </source>
</evidence>
<protein>
    <submittedName>
        <fullName evidence="1 2">Uncharacterized protein</fullName>
    </submittedName>
</protein>
<reference evidence="1 3" key="1">
    <citation type="journal article" date="2008" name="Science">
        <title>The Physcomitrella genome reveals evolutionary insights into the conquest of land by plants.</title>
        <authorList>
            <person name="Rensing S."/>
            <person name="Lang D."/>
            <person name="Zimmer A."/>
            <person name="Terry A."/>
            <person name="Salamov A."/>
            <person name="Shapiro H."/>
            <person name="Nishiyama T."/>
            <person name="Perroud P.-F."/>
            <person name="Lindquist E."/>
            <person name="Kamisugi Y."/>
            <person name="Tanahashi T."/>
            <person name="Sakakibara K."/>
            <person name="Fujita T."/>
            <person name="Oishi K."/>
            <person name="Shin-I T."/>
            <person name="Kuroki Y."/>
            <person name="Toyoda A."/>
            <person name="Suzuki Y."/>
            <person name="Hashimoto A."/>
            <person name="Yamaguchi K."/>
            <person name="Sugano A."/>
            <person name="Kohara Y."/>
            <person name="Fujiyama A."/>
            <person name="Anterola A."/>
            <person name="Aoki S."/>
            <person name="Ashton N."/>
            <person name="Barbazuk W.B."/>
            <person name="Barker E."/>
            <person name="Bennetzen J."/>
            <person name="Bezanilla M."/>
            <person name="Blankenship R."/>
            <person name="Cho S.H."/>
            <person name="Dutcher S."/>
            <person name="Estelle M."/>
            <person name="Fawcett J.A."/>
            <person name="Gundlach H."/>
            <person name="Hanada K."/>
            <person name="Heyl A."/>
            <person name="Hicks K.A."/>
            <person name="Hugh J."/>
            <person name="Lohr M."/>
            <person name="Mayer K."/>
            <person name="Melkozernov A."/>
            <person name="Murata T."/>
            <person name="Nelson D."/>
            <person name="Pils B."/>
            <person name="Prigge M."/>
            <person name="Reiss B."/>
            <person name="Renner T."/>
            <person name="Rombauts S."/>
            <person name="Rushton P."/>
            <person name="Sanderfoot A."/>
            <person name="Schween G."/>
            <person name="Shiu S.-H."/>
            <person name="Stueber K."/>
            <person name="Theodoulou F.L."/>
            <person name="Tu H."/>
            <person name="Van de Peer Y."/>
            <person name="Verrier P.J."/>
            <person name="Waters E."/>
            <person name="Wood A."/>
            <person name="Yang L."/>
            <person name="Cove D."/>
            <person name="Cuming A."/>
            <person name="Hasebe M."/>
            <person name="Lucas S."/>
            <person name="Mishler D.B."/>
            <person name="Reski R."/>
            <person name="Grigoriev I."/>
            <person name="Quatrano R.S."/>
            <person name="Boore J.L."/>
        </authorList>
    </citation>
    <scope>NUCLEOTIDE SEQUENCE [LARGE SCALE GENOMIC DNA]</scope>
    <source>
        <strain evidence="2 3">cv. Gransden 2004</strain>
    </source>
</reference>
<dbReference type="Proteomes" id="UP000006727">
    <property type="component" value="Chromosome 18"/>
</dbReference>
<keyword evidence="3" id="KW-1185">Reference proteome</keyword>
<dbReference type="InterPro" id="IPR036312">
    <property type="entry name" value="Bifun_inhib/LTP/seed_sf"/>
</dbReference>
<dbReference type="SUPFAM" id="SSF47699">
    <property type="entry name" value="Bifunctional inhibitor/lipid-transfer protein/seed storage 2S albumin"/>
    <property type="match status" value="1"/>
</dbReference>
<reference evidence="1 3" key="2">
    <citation type="journal article" date="2018" name="Plant J.">
        <title>The Physcomitrella patens chromosome-scale assembly reveals moss genome structure and evolution.</title>
        <authorList>
            <person name="Lang D."/>
            <person name="Ullrich K.K."/>
            <person name="Murat F."/>
            <person name="Fuchs J."/>
            <person name="Jenkins J."/>
            <person name="Haas F.B."/>
            <person name="Piednoel M."/>
            <person name="Gundlach H."/>
            <person name="Van Bel M."/>
            <person name="Meyberg R."/>
            <person name="Vives C."/>
            <person name="Morata J."/>
            <person name="Symeonidi A."/>
            <person name="Hiss M."/>
            <person name="Muchero W."/>
            <person name="Kamisugi Y."/>
            <person name="Saleh O."/>
            <person name="Blanc G."/>
            <person name="Decker E.L."/>
            <person name="van Gessel N."/>
            <person name="Grimwood J."/>
            <person name="Hayes R.D."/>
            <person name="Graham S.W."/>
            <person name="Gunter L.E."/>
            <person name="McDaniel S.F."/>
            <person name="Hoernstein S.N.W."/>
            <person name="Larsson A."/>
            <person name="Li F.W."/>
            <person name="Perroud P.F."/>
            <person name="Phillips J."/>
            <person name="Ranjan P."/>
            <person name="Rokshar D.S."/>
            <person name="Rothfels C.J."/>
            <person name="Schneider L."/>
            <person name="Shu S."/>
            <person name="Stevenson D.W."/>
            <person name="Thummler F."/>
            <person name="Tillich M."/>
            <person name="Villarreal Aguilar J.C."/>
            <person name="Widiez T."/>
            <person name="Wong G.K."/>
            <person name="Wymore A."/>
            <person name="Zhang Y."/>
            <person name="Zimmer A.D."/>
            <person name="Quatrano R.S."/>
            <person name="Mayer K.F.X."/>
            <person name="Goodstein D."/>
            <person name="Casacuberta J.M."/>
            <person name="Vandepoele K."/>
            <person name="Reski R."/>
            <person name="Cuming A.C."/>
            <person name="Tuskan G.A."/>
            <person name="Maumus F."/>
            <person name="Salse J."/>
            <person name="Schmutz J."/>
            <person name="Rensing S.A."/>
        </authorList>
    </citation>
    <scope>NUCLEOTIDE SEQUENCE [LARGE SCALE GENOMIC DNA]</scope>
    <source>
        <strain evidence="2 3">cv. Gransden 2004</strain>
    </source>
</reference>